<dbReference type="PANTHER" id="PTHR10334">
    <property type="entry name" value="CYSTEINE-RICH SECRETORY PROTEIN-RELATED"/>
    <property type="match status" value="1"/>
</dbReference>
<dbReference type="AlphaFoldDB" id="A0A8J4WSZ1"/>
<dbReference type="Pfam" id="PF00188">
    <property type="entry name" value="CAP"/>
    <property type="match status" value="1"/>
</dbReference>
<proteinExistence type="predicted"/>
<keyword evidence="3" id="KW-1185">Reference proteome</keyword>
<name>A0A8J4WSZ1_9TREM</name>
<organism evidence="2 3">
    <name type="scientific">Paragonimus heterotremus</name>
    <dbReference type="NCBI Taxonomy" id="100268"/>
    <lineage>
        <taxon>Eukaryota</taxon>
        <taxon>Metazoa</taxon>
        <taxon>Spiralia</taxon>
        <taxon>Lophotrochozoa</taxon>
        <taxon>Platyhelminthes</taxon>
        <taxon>Trematoda</taxon>
        <taxon>Digenea</taxon>
        <taxon>Plagiorchiida</taxon>
        <taxon>Troglotremata</taxon>
        <taxon>Troglotrematidae</taxon>
        <taxon>Paragonimus</taxon>
    </lineage>
</organism>
<accession>A0A8J4WSZ1</accession>
<protein>
    <recommendedName>
        <fullName evidence="1">SCP domain-containing protein</fullName>
    </recommendedName>
</protein>
<dbReference type="EMBL" id="LUCH01001343">
    <property type="protein sequence ID" value="KAF5403240.1"/>
    <property type="molecule type" value="Genomic_DNA"/>
</dbReference>
<dbReference type="SMART" id="SM00198">
    <property type="entry name" value="SCP"/>
    <property type="match status" value="1"/>
</dbReference>
<evidence type="ECO:0000259" key="1">
    <source>
        <dbReference type="SMART" id="SM00198"/>
    </source>
</evidence>
<dbReference type="InterPro" id="IPR014044">
    <property type="entry name" value="CAP_dom"/>
</dbReference>
<gene>
    <name evidence="2" type="ORF">PHET_03400</name>
</gene>
<dbReference type="InterPro" id="IPR035940">
    <property type="entry name" value="CAP_sf"/>
</dbReference>
<evidence type="ECO:0000313" key="2">
    <source>
        <dbReference type="EMBL" id="KAF5403240.1"/>
    </source>
</evidence>
<feature type="domain" description="SCP" evidence="1">
    <location>
        <begin position="1"/>
        <end position="111"/>
    </location>
</feature>
<dbReference type="InterPro" id="IPR001283">
    <property type="entry name" value="CRISP-related"/>
</dbReference>
<dbReference type="Gene3D" id="3.40.33.10">
    <property type="entry name" value="CAP"/>
    <property type="match status" value="1"/>
</dbReference>
<dbReference type="PRINTS" id="PR00837">
    <property type="entry name" value="V5TPXLIKE"/>
</dbReference>
<reference evidence="2" key="1">
    <citation type="submission" date="2019-05" db="EMBL/GenBank/DDBJ databases">
        <title>Annotation for the trematode Paragonimus heterotremus.</title>
        <authorList>
            <person name="Choi Y.-J."/>
        </authorList>
    </citation>
    <scope>NUCLEOTIDE SEQUENCE</scope>
    <source>
        <strain evidence="2">LC</strain>
    </source>
</reference>
<comment type="caution">
    <text evidence="2">The sequence shown here is derived from an EMBL/GenBank/DDBJ whole genome shotgun (WGS) entry which is preliminary data.</text>
</comment>
<sequence length="155" mass="17294">TWLQSLQDSAQLLADTCKGNHDSQIERAVDEFSTVGQNIVLADSVETGLEMWIMENEDFDHLRMICAYGANCDNYTQIMWATTTRVGCGKSSCSNDTFFVCNYGPEGNQPGQTPYERDASNCTVTGLSNSGPTNDLWIILLIYLLRAFDVQQIFI</sequence>
<dbReference type="OrthoDB" id="43654at2759"/>
<dbReference type="SUPFAM" id="SSF55797">
    <property type="entry name" value="PR-1-like"/>
    <property type="match status" value="1"/>
</dbReference>
<evidence type="ECO:0000313" key="3">
    <source>
        <dbReference type="Proteomes" id="UP000748531"/>
    </source>
</evidence>
<dbReference type="Proteomes" id="UP000748531">
    <property type="component" value="Unassembled WGS sequence"/>
</dbReference>
<feature type="non-terminal residue" evidence="2">
    <location>
        <position position="155"/>
    </location>
</feature>